<dbReference type="AlphaFoldDB" id="A0A3N1NGZ8"/>
<accession>A0A3N1NGZ8</accession>
<gene>
    <name evidence="2" type="ORF">EDC38_2954</name>
</gene>
<comment type="caution">
    <text evidence="2">The sequence shown here is derived from an EMBL/GenBank/DDBJ whole genome shotgun (WGS) entry which is preliminary data.</text>
</comment>
<dbReference type="InterPro" id="IPR018636">
    <property type="entry name" value="DUF2058"/>
</dbReference>
<feature type="compositionally biased region" description="Basic and acidic residues" evidence="1">
    <location>
        <begin position="51"/>
        <end position="74"/>
    </location>
</feature>
<dbReference type="RefSeq" id="WP_123639322.1">
    <property type="nucleotide sequence ID" value="NZ_RJUK01000003.1"/>
</dbReference>
<feature type="compositionally biased region" description="Basic and acidic residues" evidence="1">
    <location>
        <begin position="35"/>
        <end position="44"/>
    </location>
</feature>
<evidence type="ECO:0008006" key="4">
    <source>
        <dbReference type="Google" id="ProtNLM"/>
    </source>
</evidence>
<dbReference type="Pfam" id="PF09831">
    <property type="entry name" value="DUF2058"/>
    <property type="match status" value="1"/>
</dbReference>
<feature type="compositionally biased region" description="Basic residues" evidence="1">
    <location>
        <begin position="25"/>
        <end position="34"/>
    </location>
</feature>
<evidence type="ECO:0000256" key="1">
    <source>
        <dbReference type="SAM" id="MobiDB-lite"/>
    </source>
</evidence>
<organism evidence="2 3">
    <name type="scientific">Marinimicrobium koreense</name>
    <dbReference type="NCBI Taxonomy" id="306545"/>
    <lineage>
        <taxon>Bacteria</taxon>
        <taxon>Pseudomonadati</taxon>
        <taxon>Pseudomonadota</taxon>
        <taxon>Gammaproteobacteria</taxon>
        <taxon>Cellvibrionales</taxon>
        <taxon>Cellvibrionaceae</taxon>
        <taxon>Marinimicrobium</taxon>
    </lineage>
</organism>
<protein>
    <recommendedName>
        <fullName evidence="4">Nucleoprotein/polynucleotide-associated enzyme</fullName>
    </recommendedName>
</protein>
<dbReference type="Proteomes" id="UP000273643">
    <property type="component" value="Unassembled WGS sequence"/>
</dbReference>
<dbReference type="EMBL" id="RJUK01000003">
    <property type="protein sequence ID" value="ROQ17982.1"/>
    <property type="molecule type" value="Genomic_DNA"/>
</dbReference>
<name>A0A3N1NGZ8_9GAMM</name>
<evidence type="ECO:0000313" key="2">
    <source>
        <dbReference type="EMBL" id="ROQ17982.1"/>
    </source>
</evidence>
<dbReference type="OrthoDB" id="5294470at2"/>
<keyword evidence="3" id="KW-1185">Reference proteome</keyword>
<feature type="compositionally biased region" description="Basic and acidic residues" evidence="1">
    <location>
        <begin position="13"/>
        <end position="24"/>
    </location>
</feature>
<feature type="region of interest" description="Disordered" evidence="1">
    <location>
        <begin position="1"/>
        <end position="74"/>
    </location>
</feature>
<proteinExistence type="predicted"/>
<reference evidence="2 3" key="1">
    <citation type="submission" date="2018-11" db="EMBL/GenBank/DDBJ databases">
        <title>Genomic Encyclopedia of Type Strains, Phase IV (KMG-IV): sequencing the most valuable type-strain genomes for metagenomic binning, comparative biology and taxonomic classification.</title>
        <authorList>
            <person name="Goeker M."/>
        </authorList>
    </citation>
    <scope>NUCLEOTIDE SEQUENCE [LARGE SCALE GENOMIC DNA]</scope>
    <source>
        <strain evidence="2 3">DSM 16974</strain>
    </source>
</reference>
<sequence length="182" mass="20883">MPSLQDQLLKAGLVDDKKAKQVKKEQRKQKKQARHTGEDPHAEIRQSAQATREEKAERDRALNRERQAAAEKKAIEAQIRQLIQTHKQAKRGSGEGEVEYNFTDGTKIKKLLVSPRVQQQIIRGQLIVVRAGDNYELIPKVVSDKISERDPDYIVVANQKTQEAVDEDDPYKDYVIPDDLMW</sequence>
<evidence type="ECO:0000313" key="3">
    <source>
        <dbReference type="Proteomes" id="UP000273643"/>
    </source>
</evidence>